<reference evidence="2 3" key="1">
    <citation type="journal article" date="2008" name="Nat. Biotechnol.">
        <title>Genome sequencing and analysis of the filamentous fungus Penicillium chrysogenum.</title>
        <authorList>
            <person name="van den Berg M.A."/>
            <person name="Albang R."/>
            <person name="Albermann K."/>
            <person name="Badger J.H."/>
            <person name="Daran J.-M."/>
            <person name="Driessen A.J.M."/>
            <person name="Garcia-Estrada C."/>
            <person name="Fedorova N.D."/>
            <person name="Harris D.M."/>
            <person name="Heijne W.H.M."/>
            <person name="Joardar V.S."/>
            <person name="Kiel J.A.K.W."/>
            <person name="Kovalchuk A."/>
            <person name="Martin J.F."/>
            <person name="Nierman W.C."/>
            <person name="Nijland J.G."/>
            <person name="Pronk J.T."/>
            <person name="Roubos J.A."/>
            <person name="van der Klei I.J."/>
            <person name="van Peij N.N.M.E."/>
            <person name="Veenhuis M."/>
            <person name="von Doehren H."/>
            <person name="Wagner C."/>
            <person name="Wortman J.R."/>
            <person name="Bovenberg R.A.L."/>
        </authorList>
    </citation>
    <scope>NUCLEOTIDE SEQUENCE [LARGE SCALE GENOMIC DNA]</scope>
    <source>
        <strain evidence="3">ATCC 28089 / DSM 1075 / NRRL 1951 / Wisconsin 54-1255</strain>
    </source>
</reference>
<evidence type="ECO:0000313" key="2">
    <source>
        <dbReference type="EMBL" id="CAP94808.1"/>
    </source>
</evidence>
<dbReference type="HOGENOM" id="CLU_2038822_0_0_1"/>
<sequence>MSLYRSKKTGRPDHFRLAQGDNPHTVTFIANEEAGKILSDAVHHNGGGIYHAPWRVRRKWGQRLGPIPGSMSVWAPCGVSCKSLASRRVPERRRSEPKKRKSRKDSPTNGRPKKKRKKENK</sequence>
<feature type="compositionally biased region" description="Basic residues" evidence="1">
    <location>
        <begin position="111"/>
        <end position="121"/>
    </location>
</feature>
<proteinExistence type="predicted"/>
<gene>
    <name evidence="2" type="ORF">Pc18g05840</name>
    <name evidence="2" type="ORF">PCH_Pc18g05840</name>
</gene>
<protein>
    <submittedName>
        <fullName evidence="2">Uncharacterized protein</fullName>
    </submittedName>
</protein>
<accession>B6HCD0</accession>
<dbReference type="Proteomes" id="UP000000724">
    <property type="component" value="Contig Pc00c18"/>
</dbReference>
<feature type="region of interest" description="Disordered" evidence="1">
    <location>
        <begin position="84"/>
        <end position="121"/>
    </location>
</feature>
<keyword evidence="3" id="KW-1185">Reference proteome</keyword>
<dbReference type="EMBL" id="AM920433">
    <property type="protein sequence ID" value="CAP94808.1"/>
    <property type="molecule type" value="Genomic_DNA"/>
</dbReference>
<name>B6HCD0_PENRW</name>
<feature type="region of interest" description="Disordered" evidence="1">
    <location>
        <begin position="1"/>
        <end position="20"/>
    </location>
</feature>
<evidence type="ECO:0000313" key="3">
    <source>
        <dbReference type="Proteomes" id="UP000000724"/>
    </source>
</evidence>
<dbReference type="AlphaFoldDB" id="B6HCD0"/>
<evidence type="ECO:0000256" key="1">
    <source>
        <dbReference type="SAM" id="MobiDB-lite"/>
    </source>
</evidence>
<dbReference type="VEuPathDB" id="FungiDB:PCH_Pc18g05840"/>
<organism evidence="2 3">
    <name type="scientific">Penicillium rubens (strain ATCC 28089 / DSM 1075 / NRRL 1951 / Wisconsin 54-1255)</name>
    <name type="common">Penicillium chrysogenum</name>
    <dbReference type="NCBI Taxonomy" id="500485"/>
    <lineage>
        <taxon>Eukaryota</taxon>
        <taxon>Fungi</taxon>
        <taxon>Dikarya</taxon>
        <taxon>Ascomycota</taxon>
        <taxon>Pezizomycotina</taxon>
        <taxon>Eurotiomycetes</taxon>
        <taxon>Eurotiomycetidae</taxon>
        <taxon>Eurotiales</taxon>
        <taxon>Aspergillaceae</taxon>
        <taxon>Penicillium</taxon>
        <taxon>Penicillium chrysogenum species complex</taxon>
    </lineage>
</organism>